<feature type="transmembrane region" description="Helical" evidence="11">
    <location>
        <begin position="212"/>
        <end position="236"/>
    </location>
</feature>
<dbReference type="EMBL" id="LRVM01000001">
    <property type="protein sequence ID" value="KXL54375.1"/>
    <property type="molecule type" value="Genomic_DNA"/>
</dbReference>
<gene>
    <name evidence="13" type="primary">lsrC_2</name>
    <name evidence="12" type="synonym">lsrC_1</name>
    <name evidence="12" type="ORF">CLNEO_03520</name>
    <name evidence="13" type="ORF">CLNEO_04810</name>
</gene>
<dbReference type="EMBL" id="LRVM01000001">
    <property type="protein sequence ID" value="KXL54250.1"/>
    <property type="molecule type" value="Genomic_DNA"/>
</dbReference>
<feature type="transmembrane region" description="Helical" evidence="11">
    <location>
        <begin position="68"/>
        <end position="85"/>
    </location>
</feature>
<evidence type="ECO:0000256" key="8">
    <source>
        <dbReference type="ARBA" id="ARBA00023136"/>
    </source>
</evidence>
<evidence type="ECO:0000313" key="12">
    <source>
        <dbReference type="EMBL" id="KXL54250.1"/>
    </source>
</evidence>
<keyword evidence="14" id="KW-1185">Reference proteome</keyword>
<dbReference type="OrthoDB" id="9789111at2"/>
<accession>A0A136WIJ8</accession>
<evidence type="ECO:0000256" key="10">
    <source>
        <dbReference type="ARBA" id="ARBA00039382"/>
    </source>
</evidence>
<proteinExistence type="predicted"/>
<evidence type="ECO:0000313" key="13">
    <source>
        <dbReference type="EMBL" id="KXL54375.1"/>
    </source>
</evidence>
<feature type="transmembrane region" description="Helical" evidence="11">
    <location>
        <begin position="39"/>
        <end position="61"/>
    </location>
</feature>
<comment type="function">
    <text evidence="9">Part of the ABC transporter complex LsrABCD involved in autoinducer 2 (AI-2) import. Probably responsible for the translocation of the substrate across the membrane.</text>
</comment>
<evidence type="ECO:0000256" key="3">
    <source>
        <dbReference type="ARBA" id="ARBA00022448"/>
    </source>
</evidence>
<dbReference type="PANTHER" id="PTHR32196:SF29">
    <property type="entry name" value="AUTOINDUCER 2 IMPORT SYSTEM PERMEASE PROTEIN LSRC"/>
    <property type="match status" value="1"/>
</dbReference>
<evidence type="ECO:0000256" key="1">
    <source>
        <dbReference type="ARBA" id="ARBA00004651"/>
    </source>
</evidence>
<dbReference type="InterPro" id="IPR001851">
    <property type="entry name" value="ABC_transp_permease"/>
</dbReference>
<evidence type="ECO:0000256" key="4">
    <source>
        <dbReference type="ARBA" id="ARBA00022475"/>
    </source>
</evidence>
<dbReference type="PATRIC" id="fig|36847.3.peg.437"/>
<evidence type="ECO:0000256" key="5">
    <source>
        <dbReference type="ARBA" id="ARBA00022519"/>
    </source>
</evidence>
<keyword evidence="5" id="KW-0997">Cell inner membrane</keyword>
<feature type="transmembrane region" description="Helical" evidence="11">
    <location>
        <begin position="12"/>
        <end position="33"/>
    </location>
</feature>
<dbReference type="PANTHER" id="PTHR32196">
    <property type="entry name" value="ABC TRANSPORTER PERMEASE PROTEIN YPHD-RELATED-RELATED"/>
    <property type="match status" value="1"/>
</dbReference>
<comment type="subcellular location">
    <subcellularLocation>
        <location evidence="1">Cell membrane</location>
        <topology evidence="1">Multi-pass membrane protein</topology>
    </subcellularLocation>
</comment>
<dbReference type="STRING" id="36847.CLNEO_03520"/>
<evidence type="ECO:0000256" key="2">
    <source>
        <dbReference type="ARBA" id="ARBA00011262"/>
    </source>
</evidence>
<feature type="transmembrane region" description="Helical" evidence="11">
    <location>
        <begin position="91"/>
        <end position="111"/>
    </location>
</feature>
<protein>
    <recommendedName>
        <fullName evidence="10">Autoinducer 2 import system permease protein LsrC</fullName>
    </recommendedName>
</protein>
<organism evidence="13 14">
    <name type="scientific">Anaerotignum neopropionicum</name>
    <dbReference type="NCBI Taxonomy" id="36847"/>
    <lineage>
        <taxon>Bacteria</taxon>
        <taxon>Bacillati</taxon>
        <taxon>Bacillota</taxon>
        <taxon>Clostridia</taxon>
        <taxon>Lachnospirales</taxon>
        <taxon>Anaerotignaceae</taxon>
        <taxon>Anaerotignum</taxon>
    </lineage>
</organism>
<evidence type="ECO:0000256" key="7">
    <source>
        <dbReference type="ARBA" id="ARBA00022989"/>
    </source>
</evidence>
<dbReference type="AlphaFoldDB" id="A0A136WIJ8"/>
<evidence type="ECO:0000256" key="11">
    <source>
        <dbReference type="SAM" id="Phobius"/>
    </source>
</evidence>
<evidence type="ECO:0000313" key="14">
    <source>
        <dbReference type="Proteomes" id="UP000070539"/>
    </source>
</evidence>
<evidence type="ECO:0000256" key="9">
    <source>
        <dbReference type="ARBA" id="ARBA00025439"/>
    </source>
</evidence>
<dbReference type="RefSeq" id="WP_066083869.1">
    <property type="nucleotide sequence ID" value="NZ_LRVM01000001.1"/>
</dbReference>
<feature type="transmembrane region" description="Helical" evidence="11">
    <location>
        <begin position="248"/>
        <end position="275"/>
    </location>
</feature>
<dbReference type="Pfam" id="PF02653">
    <property type="entry name" value="BPD_transp_2"/>
    <property type="match status" value="1"/>
</dbReference>
<comment type="subunit">
    <text evidence="2">The complex is composed of two ATP-binding proteins (LsrA), two transmembrane proteins (LsrC and LsrD) and a solute-binding protein (LsrB).</text>
</comment>
<dbReference type="Proteomes" id="UP000070539">
    <property type="component" value="Unassembled WGS sequence"/>
</dbReference>
<keyword evidence="6 11" id="KW-0812">Transmembrane</keyword>
<keyword evidence="8 11" id="KW-0472">Membrane</keyword>
<feature type="transmembrane region" description="Helical" evidence="11">
    <location>
        <begin position="295"/>
        <end position="311"/>
    </location>
</feature>
<dbReference type="CDD" id="cd06579">
    <property type="entry name" value="TM_PBP1_transp_AraH_like"/>
    <property type="match status" value="1"/>
</dbReference>
<sequence>MNKLIERITQTREVFTVVFMFVLFLGTGIVNPGFLAPDNILLCLNGSVIYILLAIGISFVITTGDIDVSIGATLGLTAAVCATMIRDGSSLLAASATALLIGAIIGLINGLGVTKLRIPAIIMTLGVNGVVRGSIYVYTEGKWVENLPAAFKRYGQITLAGFVNLFLLVTVLIVIGVYLYIKKANKGKYLAAIGDNMCGATLIGIPVDRTRILAFILCGIFAAFAGIIFASKIGFVTPTAGNGYEMKAIAACVLGGVSLTGGVGSVIGAMFGAIIMSSISRILVFLQFSSNWDNTITGILLIIIVVADALIQKHLKEKARRERLAARDLFVAEKTCEEVGGVFQ</sequence>
<keyword evidence="7 11" id="KW-1133">Transmembrane helix</keyword>
<dbReference type="GO" id="GO:0005886">
    <property type="term" value="C:plasma membrane"/>
    <property type="evidence" value="ECO:0007669"/>
    <property type="project" value="UniProtKB-SubCell"/>
</dbReference>
<feature type="transmembrane region" description="Helical" evidence="11">
    <location>
        <begin position="159"/>
        <end position="181"/>
    </location>
</feature>
<name>A0A136WIJ8_9FIRM</name>
<evidence type="ECO:0000256" key="6">
    <source>
        <dbReference type="ARBA" id="ARBA00022692"/>
    </source>
</evidence>
<reference evidence="13 14" key="1">
    <citation type="submission" date="2016-01" db="EMBL/GenBank/DDBJ databases">
        <title>Genome sequence of Clostridium neopropionicum X4, DSM-3847.</title>
        <authorList>
            <person name="Poehlein A."/>
            <person name="Beck M.H."/>
            <person name="Bengelsdorf F.R."/>
            <person name="Daniel R."/>
            <person name="Duerre P."/>
        </authorList>
    </citation>
    <scope>NUCLEOTIDE SEQUENCE [LARGE SCALE GENOMIC DNA]</scope>
    <source>
        <strain evidence="13 14">DSM-3847</strain>
    </source>
</reference>
<keyword evidence="4" id="KW-1003">Cell membrane</keyword>
<comment type="caution">
    <text evidence="13">The sequence shown here is derived from an EMBL/GenBank/DDBJ whole genome shotgun (WGS) entry which is preliminary data.</text>
</comment>
<dbReference type="GO" id="GO:0022857">
    <property type="term" value="F:transmembrane transporter activity"/>
    <property type="evidence" value="ECO:0007669"/>
    <property type="project" value="InterPro"/>
</dbReference>
<keyword evidence="3" id="KW-0813">Transport</keyword>